<protein>
    <submittedName>
        <fullName evidence="1">Uncharacterized protein</fullName>
    </submittedName>
</protein>
<name>A0A814YZ59_ADIRI</name>
<keyword evidence="2" id="KW-1185">Reference proteome</keyword>
<reference evidence="1" key="1">
    <citation type="submission" date="2021-02" db="EMBL/GenBank/DDBJ databases">
        <authorList>
            <person name="Nowell W R."/>
        </authorList>
    </citation>
    <scope>NUCLEOTIDE SEQUENCE</scope>
</reference>
<dbReference type="AlphaFoldDB" id="A0A814YZ59"/>
<organism evidence="1 2">
    <name type="scientific">Adineta ricciae</name>
    <name type="common">Rotifer</name>
    <dbReference type="NCBI Taxonomy" id="249248"/>
    <lineage>
        <taxon>Eukaryota</taxon>
        <taxon>Metazoa</taxon>
        <taxon>Spiralia</taxon>
        <taxon>Gnathifera</taxon>
        <taxon>Rotifera</taxon>
        <taxon>Eurotatoria</taxon>
        <taxon>Bdelloidea</taxon>
        <taxon>Adinetida</taxon>
        <taxon>Adinetidae</taxon>
        <taxon>Adineta</taxon>
    </lineage>
</organism>
<comment type="caution">
    <text evidence="1">The sequence shown here is derived from an EMBL/GenBank/DDBJ whole genome shotgun (WGS) entry which is preliminary data.</text>
</comment>
<evidence type="ECO:0000313" key="1">
    <source>
        <dbReference type="EMBL" id="CAF1235996.1"/>
    </source>
</evidence>
<proteinExistence type="predicted"/>
<gene>
    <name evidence="1" type="ORF">XAT740_LOCUS25482</name>
</gene>
<dbReference type="Proteomes" id="UP000663828">
    <property type="component" value="Unassembled WGS sequence"/>
</dbReference>
<dbReference type="EMBL" id="CAJNOR010002021">
    <property type="protein sequence ID" value="CAF1235996.1"/>
    <property type="molecule type" value="Genomic_DNA"/>
</dbReference>
<accession>A0A814YZ59</accession>
<evidence type="ECO:0000313" key="2">
    <source>
        <dbReference type="Proteomes" id="UP000663828"/>
    </source>
</evidence>
<sequence length="235" mass="27212">MYSSVSALDRDVARAFLHAPSNSVSHAPMLMQKKSNLSTPESPSFVYTNERFSDNFLPPPYPNAQLGYPTNQNLVPMYYDVIIDTVTDYDIFYPIAKQTEKHYYDSNNDQQTITNEACNHPNHRIQKLDELAVSIDLPHDYASMSECSNYSMQNHEYRHTIRPENPRQPLTPSDQYYFYSDNDQSSVRYLTTPFFWFRPVIDQNNAICIPTNRPSLHAYVTPLFQLSSSTDTVRL</sequence>